<dbReference type="OrthoDB" id="3193448at2759"/>
<dbReference type="Proteomes" id="UP000663846">
    <property type="component" value="Unassembled WGS sequence"/>
</dbReference>
<reference evidence="2" key="1">
    <citation type="submission" date="2021-01" db="EMBL/GenBank/DDBJ databases">
        <authorList>
            <person name="Kaushik A."/>
        </authorList>
    </citation>
    <scope>NUCLEOTIDE SEQUENCE</scope>
    <source>
        <strain evidence="2">AG1-1C</strain>
    </source>
</reference>
<evidence type="ECO:0000313" key="3">
    <source>
        <dbReference type="Proteomes" id="UP000663846"/>
    </source>
</evidence>
<name>A0A8H2WFR1_9AGAM</name>
<accession>A0A8H2WFR1</accession>
<comment type="caution">
    <text evidence="2">The sequence shown here is derived from an EMBL/GenBank/DDBJ whole genome shotgun (WGS) entry which is preliminary data.</text>
</comment>
<gene>
    <name evidence="2" type="ORF">RDB_LOCUS22701</name>
</gene>
<sequence>MPLLATAELGPVYQANEQRLQRGIICTYITESPEDYETDRLAEPFGSPYDPTVPRATRAQATSDHPIFPVSKPEPVQRPSSGTVLPDPKMQGCYRDYLAQQFNSHRPAVAQVGLIGVSPSLTPTGLGGQRAYNQPYLEKPSVPSSLFPSISPLNVPSSACDYRPPYGANPSLKAPHVPTTEQLLEGVHVPSWDQLDVAYRQIKELYALRALLDPQGHQRRTHVTVLPNIPSEDHRIWGGPVPLVSGNPQVQDAVHDWESLGGFSRGCPSVCSYETRPTEESRTCSPYTTEPGRSTPASVLEGLAELDFVIEELDSESDSESEGEDAQYQSDSDGVPLRDVVKAWNQLDDMMVKFRVRSDLFVYPAELDFIPAYGTDDKPLLDQQSFRNRWFVRHWQFLYRLLDELSGTKSLSERMTVALRGAVDEVNRELDRVEEYAAKLWEKECQKIEQRRLWRSVFSSEHSDAE</sequence>
<evidence type="ECO:0000256" key="1">
    <source>
        <dbReference type="SAM" id="MobiDB-lite"/>
    </source>
</evidence>
<feature type="region of interest" description="Disordered" evidence="1">
    <location>
        <begin position="314"/>
        <end position="333"/>
    </location>
</feature>
<evidence type="ECO:0000313" key="2">
    <source>
        <dbReference type="EMBL" id="CAE6366112.1"/>
    </source>
</evidence>
<protein>
    <submittedName>
        <fullName evidence="2">Uncharacterized protein</fullName>
    </submittedName>
</protein>
<feature type="region of interest" description="Disordered" evidence="1">
    <location>
        <begin position="57"/>
        <end position="87"/>
    </location>
</feature>
<feature type="compositionally biased region" description="Acidic residues" evidence="1">
    <location>
        <begin position="314"/>
        <end position="325"/>
    </location>
</feature>
<organism evidence="2 3">
    <name type="scientific">Rhizoctonia solani</name>
    <dbReference type="NCBI Taxonomy" id="456999"/>
    <lineage>
        <taxon>Eukaryota</taxon>
        <taxon>Fungi</taxon>
        <taxon>Dikarya</taxon>
        <taxon>Basidiomycota</taxon>
        <taxon>Agaricomycotina</taxon>
        <taxon>Agaricomycetes</taxon>
        <taxon>Cantharellales</taxon>
        <taxon>Ceratobasidiaceae</taxon>
        <taxon>Rhizoctonia</taxon>
    </lineage>
</organism>
<dbReference type="AlphaFoldDB" id="A0A8H2WFR1"/>
<dbReference type="EMBL" id="CAJMWS010000111">
    <property type="protein sequence ID" value="CAE6366112.1"/>
    <property type="molecule type" value="Genomic_DNA"/>
</dbReference>
<proteinExistence type="predicted"/>